<name>A0A0L6VJ64_9BASI</name>
<gene>
    <name evidence="1" type="ORF">VP01_1505g3</name>
</gene>
<dbReference type="AlphaFoldDB" id="A0A0L6VJ64"/>
<dbReference type="EMBL" id="LAVV01005620">
    <property type="protein sequence ID" value="KNZ60749.1"/>
    <property type="molecule type" value="Genomic_DNA"/>
</dbReference>
<comment type="caution">
    <text evidence="1">The sequence shown here is derived from an EMBL/GenBank/DDBJ whole genome shotgun (WGS) entry which is preliminary data.</text>
</comment>
<reference evidence="1 2" key="1">
    <citation type="submission" date="2015-08" db="EMBL/GenBank/DDBJ databases">
        <title>Next Generation Sequencing and Analysis of the Genome of Puccinia sorghi L Schw, the Causal Agent of Maize Common Rust.</title>
        <authorList>
            <person name="Rochi L."/>
            <person name="Burguener G."/>
            <person name="Darino M."/>
            <person name="Turjanski A."/>
            <person name="Kreff E."/>
            <person name="Dieguez M.J."/>
            <person name="Sacco F."/>
        </authorList>
    </citation>
    <scope>NUCLEOTIDE SEQUENCE [LARGE SCALE GENOMIC DNA]</scope>
    <source>
        <strain evidence="1 2">RO10H11247</strain>
    </source>
</reference>
<proteinExistence type="predicted"/>
<protein>
    <submittedName>
        <fullName evidence="1">Uncharacterized protein</fullName>
    </submittedName>
</protein>
<sequence>MEASNIAVDHEDQYIPLEISEVKDRAENIPKEELKKYLQAIPQFSKQKSIIFTDLDQNNSMKDDYIFIKDSLKTLEKEAHGMQSLFEQISGEQMSDKPMSNFKKLSSNIHDLKAFIRWCGMARLKD</sequence>
<evidence type="ECO:0000313" key="1">
    <source>
        <dbReference type="EMBL" id="KNZ60749.1"/>
    </source>
</evidence>
<keyword evidence="2" id="KW-1185">Reference proteome</keyword>
<dbReference type="Proteomes" id="UP000037035">
    <property type="component" value="Unassembled WGS sequence"/>
</dbReference>
<evidence type="ECO:0000313" key="2">
    <source>
        <dbReference type="Proteomes" id="UP000037035"/>
    </source>
</evidence>
<organism evidence="1 2">
    <name type="scientific">Puccinia sorghi</name>
    <dbReference type="NCBI Taxonomy" id="27349"/>
    <lineage>
        <taxon>Eukaryota</taxon>
        <taxon>Fungi</taxon>
        <taxon>Dikarya</taxon>
        <taxon>Basidiomycota</taxon>
        <taxon>Pucciniomycotina</taxon>
        <taxon>Pucciniomycetes</taxon>
        <taxon>Pucciniales</taxon>
        <taxon>Pucciniaceae</taxon>
        <taxon>Puccinia</taxon>
    </lineage>
</organism>
<accession>A0A0L6VJ64</accession>
<dbReference type="VEuPathDB" id="FungiDB:VP01_1505g3"/>